<dbReference type="EMBL" id="CAKOGP040001781">
    <property type="protein sequence ID" value="CAJ1951270.1"/>
    <property type="molecule type" value="Genomic_DNA"/>
</dbReference>
<dbReference type="Pfam" id="PF13516">
    <property type="entry name" value="LRR_6"/>
    <property type="match status" value="2"/>
</dbReference>
<protein>
    <recommendedName>
        <fullName evidence="5">RNI-like protein</fullName>
    </recommendedName>
</protein>
<dbReference type="PANTHER" id="PTHR24111:SF0">
    <property type="entry name" value="LEUCINE-RICH REPEAT-CONTAINING PROTEIN"/>
    <property type="match status" value="1"/>
</dbReference>
<evidence type="ECO:0000256" key="2">
    <source>
        <dbReference type="SAM" id="MobiDB-lite"/>
    </source>
</evidence>
<feature type="region of interest" description="Disordered" evidence="2">
    <location>
        <begin position="88"/>
        <end position="111"/>
    </location>
</feature>
<dbReference type="SMART" id="SM00368">
    <property type="entry name" value="LRR_RI"/>
    <property type="match status" value="4"/>
</dbReference>
<sequence length="601" mass="67991">MSSHGEYELDRILLDLGCFAQHFRPQSLHEICRLALQPRDPSAIIVDQQVPNEPEEDAEDETDGPIATLEEALVKHNTSETLLLQHFDDDAHDDASQSETKTELEPETETETAKVDLEVKHLCFSHCSVPKSVVKTIEQSELEVLIIWNSRLETLPKIRSLKSLVVVDSFIHPNDIAWLLENSKSLERLILIRAGDIPSIEKKQGYCISESSSRFYKSPVLSPFFQALLDSNIKTLVLERNVLPTPDLAHVIEKHAHLEAVSLRNVSFSDYFAYAIAQALKNGAKSLEHLDMKQVYWSPIGAFHICNSIRMHKTISHLDLSETMWNGRQSKLALYQMILGNTSLRHLDLGRIASTDWSPSSTMCPIFEALQSNHTITSICLTRNRFCPHATYMLDRVLSMHPSLNRIDLSQCAFPQGFGRALRGLASNSTLKELSLEHCRIGDEGANAIGTVLQSNQTLKSIDLCHNGIGTDGAKSLARGLEYNQTLHNIFLHGNQINETSAAQIRDTVRDHNHSLRVVFLPNSHFQEELQYYGSINYAGRKQIGDLTLKRPLWPTILERASDHPDMLYFLLRQNPNLFPQEETTTTKEERPNKKRRLAKC</sequence>
<dbReference type="InterPro" id="IPR032675">
    <property type="entry name" value="LRR_dom_sf"/>
</dbReference>
<dbReference type="SUPFAM" id="SSF52047">
    <property type="entry name" value="RNI-like"/>
    <property type="match status" value="1"/>
</dbReference>
<evidence type="ECO:0000313" key="4">
    <source>
        <dbReference type="Proteomes" id="UP001295423"/>
    </source>
</evidence>
<evidence type="ECO:0008006" key="5">
    <source>
        <dbReference type="Google" id="ProtNLM"/>
    </source>
</evidence>
<dbReference type="PANTHER" id="PTHR24111">
    <property type="entry name" value="LEUCINE-RICH REPEAT-CONTAINING PROTEIN 34"/>
    <property type="match status" value="1"/>
</dbReference>
<feature type="compositionally biased region" description="Basic and acidic residues" evidence="2">
    <location>
        <begin position="88"/>
        <end position="104"/>
    </location>
</feature>
<dbReference type="AlphaFoldDB" id="A0AAD2FRZ6"/>
<keyword evidence="1" id="KW-0677">Repeat</keyword>
<feature type="region of interest" description="Disordered" evidence="2">
    <location>
        <begin position="580"/>
        <end position="601"/>
    </location>
</feature>
<evidence type="ECO:0000256" key="1">
    <source>
        <dbReference type="ARBA" id="ARBA00022737"/>
    </source>
</evidence>
<gene>
    <name evidence="3" type="ORF">CYCCA115_LOCUS12990</name>
</gene>
<name>A0AAD2FRZ6_9STRA</name>
<organism evidence="3 4">
    <name type="scientific">Cylindrotheca closterium</name>
    <dbReference type="NCBI Taxonomy" id="2856"/>
    <lineage>
        <taxon>Eukaryota</taxon>
        <taxon>Sar</taxon>
        <taxon>Stramenopiles</taxon>
        <taxon>Ochrophyta</taxon>
        <taxon>Bacillariophyta</taxon>
        <taxon>Bacillariophyceae</taxon>
        <taxon>Bacillariophycidae</taxon>
        <taxon>Bacillariales</taxon>
        <taxon>Bacillariaceae</taxon>
        <taxon>Cylindrotheca</taxon>
    </lineage>
</organism>
<accession>A0AAD2FRZ6</accession>
<dbReference type="InterPro" id="IPR052201">
    <property type="entry name" value="LRR-containing_regulator"/>
</dbReference>
<dbReference type="Proteomes" id="UP001295423">
    <property type="component" value="Unassembled WGS sequence"/>
</dbReference>
<dbReference type="InterPro" id="IPR001611">
    <property type="entry name" value="Leu-rich_rpt"/>
</dbReference>
<reference evidence="3" key="1">
    <citation type="submission" date="2023-08" db="EMBL/GenBank/DDBJ databases">
        <authorList>
            <person name="Audoor S."/>
            <person name="Bilcke G."/>
        </authorList>
    </citation>
    <scope>NUCLEOTIDE SEQUENCE</scope>
</reference>
<keyword evidence="4" id="KW-1185">Reference proteome</keyword>
<evidence type="ECO:0000313" key="3">
    <source>
        <dbReference type="EMBL" id="CAJ1951270.1"/>
    </source>
</evidence>
<comment type="caution">
    <text evidence="3">The sequence shown here is derived from an EMBL/GenBank/DDBJ whole genome shotgun (WGS) entry which is preliminary data.</text>
</comment>
<dbReference type="Gene3D" id="3.80.10.10">
    <property type="entry name" value="Ribonuclease Inhibitor"/>
    <property type="match status" value="3"/>
</dbReference>
<proteinExistence type="predicted"/>